<comment type="subcellular location">
    <subcellularLocation>
        <location evidence="1">Cell membrane</location>
        <topology evidence="1">Multi-pass membrane protein</topology>
    </subcellularLocation>
</comment>
<keyword evidence="2" id="KW-1003">Cell membrane</keyword>
<evidence type="ECO:0000256" key="1">
    <source>
        <dbReference type="ARBA" id="ARBA00004651"/>
    </source>
</evidence>
<evidence type="ECO:0000256" key="5">
    <source>
        <dbReference type="ARBA" id="ARBA00023136"/>
    </source>
</evidence>
<protein>
    <submittedName>
        <fullName evidence="7">YitT family protein</fullName>
    </submittedName>
</protein>
<dbReference type="Pfam" id="PF02588">
    <property type="entry name" value="YitT_membrane"/>
    <property type="match status" value="1"/>
</dbReference>
<evidence type="ECO:0000256" key="4">
    <source>
        <dbReference type="ARBA" id="ARBA00022989"/>
    </source>
</evidence>
<dbReference type="Proteomes" id="UP001164187">
    <property type="component" value="Chromosome"/>
</dbReference>
<name>A0ABY7JR49_9FIRM</name>
<feature type="transmembrane region" description="Helical" evidence="6">
    <location>
        <begin position="7"/>
        <end position="24"/>
    </location>
</feature>
<dbReference type="RefSeq" id="WP_269312504.1">
    <property type="nucleotide sequence ID" value="NZ_CP114052.1"/>
</dbReference>
<evidence type="ECO:0000256" key="3">
    <source>
        <dbReference type="ARBA" id="ARBA00022692"/>
    </source>
</evidence>
<evidence type="ECO:0000313" key="8">
    <source>
        <dbReference type="Proteomes" id="UP001164187"/>
    </source>
</evidence>
<keyword evidence="4 6" id="KW-1133">Transmembrane helix</keyword>
<sequence length="209" mass="22771">MLKKITIVELGTFIMAFGIYNFYYQNGITEGGVLGIFLILKNVFDIEISLANIIIDGLLLLLGFKFYGKKFLGLTLLSTSTFSIFTAIFEKIGFVMTINNNIIAAILGGLCVGIGCGLIINTGAAGGGDDIVALIVSKFSKFRISTVYLITDISILFLSLTYLPINKMIYSILAVIVSGQIVGFLYKFNHSETSIDYDIKNEELAKIAA</sequence>
<dbReference type="InterPro" id="IPR051461">
    <property type="entry name" value="UPF0750_membrane"/>
</dbReference>
<dbReference type="InterPro" id="IPR003740">
    <property type="entry name" value="YitT"/>
</dbReference>
<feature type="transmembrane region" description="Helical" evidence="6">
    <location>
        <begin position="142"/>
        <end position="162"/>
    </location>
</feature>
<keyword evidence="5 6" id="KW-0472">Membrane</keyword>
<accession>A0ABY7JR49</accession>
<reference evidence="7" key="1">
    <citation type="submission" date="2022-12" db="EMBL/GenBank/DDBJ databases">
        <title>Peptostreptococcus.</title>
        <authorList>
            <person name="Lee S.H."/>
        </authorList>
    </citation>
    <scope>NUCLEOTIDE SEQUENCE</scope>
    <source>
        <strain evidence="7">CBA3647</strain>
    </source>
</reference>
<dbReference type="PANTHER" id="PTHR33545:SF10">
    <property type="entry name" value="UPF0750 MEMBRANE PROTEIN YPJC"/>
    <property type="match status" value="1"/>
</dbReference>
<gene>
    <name evidence="7" type="ORF">O0R46_05045</name>
</gene>
<keyword evidence="8" id="KW-1185">Reference proteome</keyword>
<proteinExistence type="predicted"/>
<keyword evidence="3 6" id="KW-0812">Transmembrane</keyword>
<dbReference type="PANTHER" id="PTHR33545">
    <property type="entry name" value="UPF0750 MEMBRANE PROTEIN YITT-RELATED"/>
    <property type="match status" value="1"/>
</dbReference>
<evidence type="ECO:0000313" key="7">
    <source>
        <dbReference type="EMBL" id="WAW15823.1"/>
    </source>
</evidence>
<organism evidence="7 8">
    <name type="scientific">Peptostreptococcus equinus</name>
    <dbReference type="NCBI Taxonomy" id="3003601"/>
    <lineage>
        <taxon>Bacteria</taxon>
        <taxon>Bacillati</taxon>
        <taxon>Bacillota</taxon>
        <taxon>Clostridia</taxon>
        <taxon>Peptostreptococcales</taxon>
        <taxon>Peptostreptococcaceae</taxon>
        <taxon>Peptostreptococcus</taxon>
    </lineage>
</organism>
<dbReference type="EMBL" id="CP114052">
    <property type="protein sequence ID" value="WAW15823.1"/>
    <property type="molecule type" value="Genomic_DNA"/>
</dbReference>
<feature type="transmembrane region" description="Helical" evidence="6">
    <location>
        <begin position="71"/>
        <end position="89"/>
    </location>
</feature>
<feature type="transmembrane region" description="Helical" evidence="6">
    <location>
        <begin position="101"/>
        <end position="121"/>
    </location>
</feature>
<evidence type="ECO:0000256" key="2">
    <source>
        <dbReference type="ARBA" id="ARBA00022475"/>
    </source>
</evidence>
<evidence type="ECO:0000256" key="6">
    <source>
        <dbReference type="SAM" id="Phobius"/>
    </source>
</evidence>